<evidence type="ECO:0000256" key="5">
    <source>
        <dbReference type="ARBA" id="ARBA00022806"/>
    </source>
</evidence>
<evidence type="ECO:0000256" key="3">
    <source>
        <dbReference type="ARBA" id="ARBA00022741"/>
    </source>
</evidence>
<dbReference type="Pfam" id="PF00271">
    <property type="entry name" value="Helicase_C"/>
    <property type="match status" value="1"/>
</dbReference>
<dbReference type="Gene3D" id="3.40.50.300">
    <property type="entry name" value="P-loop containing nucleotide triphosphate hydrolases"/>
    <property type="match status" value="2"/>
</dbReference>
<dbReference type="PROSITE" id="PS51192">
    <property type="entry name" value="HELICASE_ATP_BIND_1"/>
    <property type="match status" value="1"/>
</dbReference>
<evidence type="ECO:0000259" key="17">
    <source>
        <dbReference type="PROSITE" id="PS51194"/>
    </source>
</evidence>
<evidence type="ECO:0000256" key="11">
    <source>
        <dbReference type="ARBA" id="ARBA00034808"/>
    </source>
</evidence>
<dbReference type="InterPro" id="IPR036388">
    <property type="entry name" value="WH-like_DNA-bd_sf"/>
</dbReference>
<dbReference type="Gene3D" id="1.10.10.10">
    <property type="entry name" value="Winged helix-like DNA-binding domain superfamily/Winged helix DNA-binding domain"/>
    <property type="match status" value="1"/>
</dbReference>
<dbReference type="Pfam" id="PF00570">
    <property type="entry name" value="HRDC"/>
    <property type="match status" value="1"/>
</dbReference>
<keyword evidence="5" id="KW-0347">Helicase</keyword>
<evidence type="ECO:0000256" key="4">
    <source>
        <dbReference type="ARBA" id="ARBA00022801"/>
    </source>
</evidence>
<evidence type="ECO:0000313" key="19">
    <source>
        <dbReference type="Proteomes" id="UP000035682"/>
    </source>
</evidence>
<evidence type="ECO:0000313" key="21">
    <source>
        <dbReference type="WormBase" id="SRAE_2000124000"/>
    </source>
</evidence>
<keyword evidence="4" id="KW-0378">Hydrolase</keyword>
<reference evidence="20" key="2">
    <citation type="submission" date="2020-12" db="UniProtKB">
        <authorList>
            <consortium name="WormBaseParasite"/>
        </authorList>
    </citation>
    <scope>IDENTIFICATION</scope>
</reference>
<dbReference type="InterPro" id="IPR004589">
    <property type="entry name" value="DNA_helicase_ATP-dep_RecQ"/>
</dbReference>
<dbReference type="NCBIfam" id="TIGR00614">
    <property type="entry name" value="recQ_fam"/>
    <property type="match status" value="1"/>
</dbReference>
<dbReference type="WormBase" id="SRAE_2000124000">
    <property type="protein sequence ID" value="SRP08128"/>
    <property type="gene ID" value="WBGene00261442"/>
</dbReference>
<dbReference type="CDD" id="cd17920">
    <property type="entry name" value="DEXHc_RecQ"/>
    <property type="match status" value="1"/>
</dbReference>
<evidence type="ECO:0000256" key="10">
    <source>
        <dbReference type="ARBA" id="ARBA00034617"/>
    </source>
</evidence>
<dbReference type="SMART" id="SM00341">
    <property type="entry name" value="HRDC"/>
    <property type="match status" value="1"/>
</dbReference>
<keyword evidence="9" id="KW-0539">Nucleus</keyword>
<dbReference type="CDD" id="cd18794">
    <property type="entry name" value="SF2_C_RecQ"/>
    <property type="match status" value="1"/>
</dbReference>
<dbReference type="GO" id="GO:0000724">
    <property type="term" value="P:double-strand break repair via homologous recombination"/>
    <property type="evidence" value="ECO:0007669"/>
    <property type="project" value="TreeGrafter"/>
</dbReference>
<dbReference type="GeneID" id="36378936"/>
<evidence type="ECO:0000259" key="15">
    <source>
        <dbReference type="PROSITE" id="PS50967"/>
    </source>
</evidence>
<dbReference type="STRING" id="34506.A0A090LA04"/>
<dbReference type="GO" id="GO:0003677">
    <property type="term" value="F:DNA binding"/>
    <property type="evidence" value="ECO:0007669"/>
    <property type="project" value="UniProtKB-KW"/>
</dbReference>
<evidence type="ECO:0000313" key="20">
    <source>
        <dbReference type="WBParaSite" id="SRAE_2000124000.1"/>
    </source>
</evidence>
<evidence type="ECO:0000256" key="8">
    <source>
        <dbReference type="ARBA" id="ARBA00023235"/>
    </source>
</evidence>
<dbReference type="CTD" id="36378936"/>
<evidence type="ECO:0000256" key="7">
    <source>
        <dbReference type="ARBA" id="ARBA00023125"/>
    </source>
</evidence>
<evidence type="ECO:0000256" key="2">
    <source>
        <dbReference type="ARBA" id="ARBA00005446"/>
    </source>
</evidence>
<evidence type="ECO:0000313" key="18">
    <source>
        <dbReference type="EMBL" id="CEF66572.1"/>
    </source>
</evidence>
<feature type="domain" description="HRDC" evidence="15">
    <location>
        <begin position="865"/>
        <end position="946"/>
    </location>
</feature>
<dbReference type="PANTHER" id="PTHR13710">
    <property type="entry name" value="DNA HELICASE RECQ FAMILY MEMBER"/>
    <property type="match status" value="1"/>
</dbReference>
<keyword evidence="8" id="KW-0413">Isomerase</keyword>
<dbReference type="GO" id="GO:0009378">
    <property type="term" value="F:four-way junction helicase activity"/>
    <property type="evidence" value="ECO:0007669"/>
    <property type="project" value="TreeGrafter"/>
</dbReference>
<comment type="catalytic activity">
    <reaction evidence="13">
        <text>ATP + H2O = ADP + phosphate + H(+)</text>
        <dbReference type="Rhea" id="RHEA:13065"/>
        <dbReference type="ChEBI" id="CHEBI:15377"/>
        <dbReference type="ChEBI" id="CHEBI:15378"/>
        <dbReference type="ChEBI" id="CHEBI:30616"/>
        <dbReference type="ChEBI" id="CHEBI:43474"/>
        <dbReference type="ChEBI" id="CHEBI:456216"/>
    </reaction>
</comment>
<dbReference type="InterPro" id="IPR011545">
    <property type="entry name" value="DEAD/DEAH_box_helicase_dom"/>
</dbReference>
<dbReference type="GO" id="GO:0005737">
    <property type="term" value="C:cytoplasm"/>
    <property type="evidence" value="ECO:0007669"/>
    <property type="project" value="TreeGrafter"/>
</dbReference>
<dbReference type="FunFam" id="3.40.50.300:FF:000296">
    <property type="entry name" value="ATP-dependent DNA helicase RecQ"/>
    <property type="match status" value="1"/>
</dbReference>
<comment type="catalytic activity">
    <reaction evidence="10">
        <text>Couples ATP hydrolysis with the unwinding of duplex DNA by translocating in the 3'-5' direction.</text>
        <dbReference type="EC" id="5.6.2.4"/>
    </reaction>
</comment>
<keyword evidence="19" id="KW-1185">Reference proteome</keyword>
<dbReference type="InterPro" id="IPR044876">
    <property type="entry name" value="HRDC_dom_sf"/>
</dbReference>
<dbReference type="SUPFAM" id="SSF47819">
    <property type="entry name" value="HRDC-like"/>
    <property type="match status" value="1"/>
</dbReference>
<keyword evidence="14" id="KW-0812">Transmembrane</keyword>
<evidence type="ECO:0000256" key="9">
    <source>
        <dbReference type="ARBA" id="ARBA00023242"/>
    </source>
</evidence>
<dbReference type="InterPro" id="IPR027417">
    <property type="entry name" value="P-loop_NTPase"/>
</dbReference>
<dbReference type="InterPro" id="IPR032284">
    <property type="entry name" value="RecQ_Zn-bd"/>
</dbReference>
<comment type="subcellular location">
    <subcellularLocation>
        <location evidence="1">Nucleus</location>
    </subcellularLocation>
</comment>
<dbReference type="InterPro" id="IPR002121">
    <property type="entry name" value="HRDC_dom"/>
</dbReference>
<dbReference type="Proteomes" id="UP000035682">
    <property type="component" value="Unplaced"/>
</dbReference>
<dbReference type="GO" id="GO:0005694">
    <property type="term" value="C:chromosome"/>
    <property type="evidence" value="ECO:0007669"/>
    <property type="project" value="TreeGrafter"/>
</dbReference>
<reference evidence="18 19" key="1">
    <citation type="submission" date="2014-09" db="EMBL/GenBank/DDBJ databases">
        <authorList>
            <person name="Martin A.A."/>
        </authorList>
    </citation>
    <scope>NUCLEOTIDE SEQUENCE</scope>
    <source>
        <strain evidence="19">ED321</strain>
        <strain evidence="18">ED321 Heterogonic</strain>
    </source>
</reference>
<dbReference type="EC" id="5.6.2.4" evidence="11"/>
<dbReference type="WBParaSite" id="SRAE_2000124000.1">
    <property type="protein sequence ID" value="SRAE_2000124000.1"/>
    <property type="gene ID" value="WBGene00261442"/>
</dbReference>
<feature type="domain" description="Helicase C-terminal" evidence="17">
    <location>
        <begin position="510"/>
        <end position="673"/>
    </location>
</feature>
<protein>
    <recommendedName>
        <fullName evidence="11">DNA 3'-5' helicase</fullName>
        <ecNumber evidence="11">5.6.2.4</ecNumber>
    </recommendedName>
    <alternativeName>
        <fullName evidence="12">DNA 3'-5' helicase BLM</fullName>
    </alternativeName>
</protein>
<accession>A0A090LA04</accession>
<dbReference type="OrthoDB" id="10261556at2759"/>
<dbReference type="SMART" id="SM00490">
    <property type="entry name" value="HELICc"/>
    <property type="match status" value="1"/>
</dbReference>
<evidence type="ECO:0000256" key="13">
    <source>
        <dbReference type="ARBA" id="ARBA00049360"/>
    </source>
</evidence>
<dbReference type="InterPro" id="IPR010997">
    <property type="entry name" value="HRDC-like_sf"/>
</dbReference>
<feature type="domain" description="Helicase ATP-binding" evidence="16">
    <location>
        <begin position="307"/>
        <end position="484"/>
    </location>
</feature>
<dbReference type="Pfam" id="PF00270">
    <property type="entry name" value="DEAD"/>
    <property type="match status" value="1"/>
</dbReference>
<comment type="similarity">
    <text evidence="2">Belongs to the helicase family. RecQ subfamily.</text>
</comment>
<dbReference type="GO" id="GO:0005524">
    <property type="term" value="F:ATP binding"/>
    <property type="evidence" value="ECO:0007669"/>
    <property type="project" value="UniProtKB-KW"/>
</dbReference>
<evidence type="ECO:0000259" key="16">
    <source>
        <dbReference type="PROSITE" id="PS51192"/>
    </source>
</evidence>
<keyword evidence="3" id="KW-0547">Nucleotide-binding</keyword>
<dbReference type="InterPro" id="IPR001650">
    <property type="entry name" value="Helicase_C-like"/>
</dbReference>
<proteinExistence type="inferred from homology"/>
<keyword evidence="7" id="KW-0238">DNA-binding</keyword>
<evidence type="ECO:0000256" key="1">
    <source>
        <dbReference type="ARBA" id="ARBA00004123"/>
    </source>
</evidence>
<name>A0A090LA04_STRRB</name>
<feature type="transmembrane region" description="Helical" evidence="14">
    <location>
        <begin position="1475"/>
        <end position="1499"/>
    </location>
</feature>
<keyword evidence="14" id="KW-1133">Transmembrane helix</keyword>
<dbReference type="GO" id="GO:0005634">
    <property type="term" value="C:nucleus"/>
    <property type="evidence" value="ECO:0007669"/>
    <property type="project" value="UniProtKB-SubCell"/>
</dbReference>
<dbReference type="eggNOG" id="KOG0351">
    <property type="taxonomic scope" value="Eukaryota"/>
</dbReference>
<dbReference type="GO" id="GO:0016787">
    <property type="term" value="F:hydrolase activity"/>
    <property type="evidence" value="ECO:0007669"/>
    <property type="project" value="UniProtKB-KW"/>
</dbReference>
<dbReference type="PROSITE" id="PS50967">
    <property type="entry name" value="HRDC"/>
    <property type="match status" value="1"/>
</dbReference>
<dbReference type="SUPFAM" id="SSF52540">
    <property type="entry name" value="P-loop containing nucleoside triphosphate hydrolases"/>
    <property type="match status" value="2"/>
</dbReference>
<dbReference type="EMBL" id="LN609529">
    <property type="protein sequence ID" value="CEF66572.1"/>
    <property type="molecule type" value="Genomic_DNA"/>
</dbReference>
<sequence length="1520" mass="175147">MKKGSSNENFLKVKKRYKFGDFTFIKTDPNFVVPDYFRNYNDENHKLDVNVDTTNVKNEIENLNSNHLIVNNNQNYMDNKFNAQTVEMTSRSSSLLQSQNDIILKNISNTPTSKHGIKSTFGILKNSSLNSFEKKHSIVENIPFATSTKLIENNMESRHFSENQSFKMPTNVGTFHSKETIVSSTFKDSTIDTAPYFISEKRNSYVEVINDCSDFSDDLDVNDFIVNNENNIDIIDDSEDISDEGTDYELDIREDMHGKFRAFLVDDSEEFQDETKFLSEALISNMYKCLRNVFGHEDFRHGQKAAITASLSNKDVFILMPTGAGKSLCYQLPAAIEHGLTVVISPLRALINEQCDKMNKLGIKTEKLTSDVNQSNSEKIYKNLLNIDGKIKLLYLTPEKIAGSTRLIDLLKQLQQQSRLCRFVIDEAHCVSQWGHDFRPDYTKLKTLRETFNCPPIPIMALTATATPKIVTDTKRLLGIESSKLFISTFVRPNLKYDVVEKSLSNTKKLLDSLFKKYPIGSGILFCFSKNDCKNVSQLVENLGETSVIYHAGLSNKERTESQEAWMSGKVRIICATIAFGMGIDKPDVRFVIHMTIPKSVESYYQESGRAGRDGLPSYCCILYNYTDCVKLRKFVDDPIDNENGRKILKSDAVKKMQYANINEMIAYCEDVSGCQRKLLVEHFGEIYDSADCKANQITCCKNCTNDKKKKYHLYDITVITLLILESIKLMPLTVKQLSECLRGKTKIENSFKGKKISELPIFNKTNFLTDTAACRLIIKLITDNLAFEKIQEIVCGKNNKTFVGYVTLSEDGQKFLTSNPKTKVYIHMQHIKSTNESDNINKFMVKVDIKEAEAVKEKFKIKHKEVYQCAKFKIQSLRSQIAKEERVLDLREILSDEAVDQVAALLPRTNSELLSIDNMTKSKIRKYGGRIMASLNEFWRLVDKNDHVKMTRELDMLLTDNNQLIENFYQQSKTHNTGHNVRRAYKFPFQKRKNSSDVRDVYNVTESNYKINEMATNLPRYNESLKIPSHVLIKSKQILYIDFESYQNIINGSKYNLNLQLHLNNISNPNRIVVSPFIMRKFIDFTIKSCEFGLIFMDVTINHYKIITSNQRITIDYGILILLKTATNKIYYTTIPYFDNIFFLYLCPYKKYIREYSNIHYIPEEYIVENGILYPEDKEQSHLFIPIFPKTKNDNFFACGTLQQPTLPDITLGFKIKNNLNDVMIERNGAIVEETTEDYIISKKNISAKCVSEVTNNNNVKYKEYYSKATKILIGKKDYLKNENFESLILFKDKIDTYGEYTCNIVDKVKSLNKENIQIKTVYFLPQNYMEILLPPSEIAHNQNSSPYCKRFYPNIGELFGIEIINGKRETIKLSEILYSTENFEITTNNVYFNNSYLDYKTTIICKYKTIADTFFLTIQKFSLLGDLKVNNVTFNNKLNMLYPGINISEYYPKTKLKEPKDINTTLEERSKSFFLVPLIILAIITLIVILLLIILVINQIIKTKKIDESTQPGIINDK</sequence>
<dbReference type="SMART" id="SM00487">
    <property type="entry name" value="DEXDc"/>
    <property type="match status" value="1"/>
</dbReference>
<dbReference type="PANTHER" id="PTHR13710:SF153">
    <property type="entry name" value="RECQ-LIKE DNA HELICASE BLM"/>
    <property type="match status" value="1"/>
</dbReference>
<gene>
    <name evidence="18 20 21" type="ORF">SRAE_2000124000</name>
</gene>
<keyword evidence="6" id="KW-0067">ATP-binding</keyword>
<dbReference type="GO" id="GO:0043138">
    <property type="term" value="F:3'-5' DNA helicase activity"/>
    <property type="evidence" value="ECO:0007669"/>
    <property type="project" value="UniProtKB-EC"/>
</dbReference>
<organism evidence="18">
    <name type="scientific">Strongyloides ratti</name>
    <name type="common">Parasitic roundworm</name>
    <dbReference type="NCBI Taxonomy" id="34506"/>
    <lineage>
        <taxon>Eukaryota</taxon>
        <taxon>Metazoa</taxon>
        <taxon>Ecdysozoa</taxon>
        <taxon>Nematoda</taxon>
        <taxon>Chromadorea</taxon>
        <taxon>Rhabditida</taxon>
        <taxon>Tylenchina</taxon>
        <taxon>Panagrolaimomorpha</taxon>
        <taxon>Strongyloidoidea</taxon>
        <taxon>Strongyloididae</taxon>
        <taxon>Strongyloides</taxon>
    </lineage>
</organism>
<dbReference type="Gene3D" id="1.10.150.80">
    <property type="entry name" value="HRDC domain"/>
    <property type="match status" value="1"/>
</dbReference>
<dbReference type="InterPro" id="IPR014001">
    <property type="entry name" value="Helicase_ATP-bd"/>
</dbReference>
<evidence type="ECO:0000256" key="12">
    <source>
        <dbReference type="ARBA" id="ARBA00044542"/>
    </source>
</evidence>
<dbReference type="Pfam" id="PF16124">
    <property type="entry name" value="RecQ_Zn_bind"/>
    <property type="match status" value="1"/>
</dbReference>
<dbReference type="RefSeq" id="XP_024505772.1">
    <property type="nucleotide sequence ID" value="XM_024652168.1"/>
</dbReference>
<dbReference type="PROSITE" id="PS51194">
    <property type="entry name" value="HELICASE_CTER"/>
    <property type="match status" value="1"/>
</dbReference>
<keyword evidence="14" id="KW-0472">Membrane</keyword>
<evidence type="ECO:0000256" key="14">
    <source>
        <dbReference type="SAM" id="Phobius"/>
    </source>
</evidence>
<evidence type="ECO:0000256" key="6">
    <source>
        <dbReference type="ARBA" id="ARBA00022840"/>
    </source>
</evidence>